<organism evidence="2 3">
    <name type="scientific">Trichodelitschia bisporula</name>
    <dbReference type="NCBI Taxonomy" id="703511"/>
    <lineage>
        <taxon>Eukaryota</taxon>
        <taxon>Fungi</taxon>
        <taxon>Dikarya</taxon>
        <taxon>Ascomycota</taxon>
        <taxon>Pezizomycotina</taxon>
        <taxon>Dothideomycetes</taxon>
        <taxon>Dothideomycetes incertae sedis</taxon>
        <taxon>Phaeotrichales</taxon>
        <taxon>Phaeotrichaceae</taxon>
        <taxon>Trichodelitschia</taxon>
    </lineage>
</organism>
<accession>A0A6G1IA78</accession>
<feature type="transmembrane region" description="Helical" evidence="1">
    <location>
        <begin position="49"/>
        <end position="67"/>
    </location>
</feature>
<keyword evidence="1" id="KW-0472">Membrane</keyword>
<keyword evidence="1" id="KW-0812">Transmembrane</keyword>
<dbReference type="Proteomes" id="UP000799640">
    <property type="component" value="Unassembled WGS sequence"/>
</dbReference>
<gene>
    <name evidence="2" type="ORF">EJ06DRAFT_17075</name>
</gene>
<evidence type="ECO:0000313" key="3">
    <source>
        <dbReference type="Proteomes" id="UP000799640"/>
    </source>
</evidence>
<reference evidence="2" key="1">
    <citation type="journal article" date="2020" name="Stud. Mycol.">
        <title>101 Dothideomycetes genomes: a test case for predicting lifestyles and emergence of pathogens.</title>
        <authorList>
            <person name="Haridas S."/>
            <person name="Albert R."/>
            <person name="Binder M."/>
            <person name="Bloem J."/>
            <person name="Labutti K."/>
            <person name="Salamov A."/>
            <person name="Andreopoulos B."/>
            <person name="Baker S."/>
            <person name="Barry K."/>
            <person name="Bills G."/>
            <person name="Bluhm B."/>
            <person name="Cannon C."/>
            <person name="Castanera R."/>
            <person name="Culley D."/>
            <person name="Daum C."/>
            <person name="Ezra D."/>
            <person name="Gonzalez J."/>
            <person name="Henrissat B."/>
            <person name="Kuo A."/>
            <person name="Liang C."/>
            <person name="Lipzen A."/>
            <person name="Lutzoni F."/>
            <person name="Magnuson J."/>
            <person name="Mondo S."/>
            <person name="Nolan M."/>
            <person name="Ohm R."/>
            <person name="Pangilinan J."/>
            <person name="Park H.-J."/>
            <person name="Ramirez L."/>
            <person name="Alfaro M."/>
            <person name="Sun H."/>
            <person name="Tritt A."/>
            <person name="Yoshinaga Y."/>
            <person name="Zwiers L.-H."/>
            <person name="Turgeon B."/>
            <person name="Goodwin S."/>
            <person name="Spatafora J."/>
            <person name="Crous P."/>
            <person name="Grigoriev I."/>
        </authorList>
    </citation>
    <scope>NUCLEOTIDE SEQUENCE</scope>
    <source>
        <strain evidence="2">CBS 262.69</strain>
    </source>
</reference>
<dbReference type="EMBL" id="ML996687">
    <property type="protein sequence ID" value="KAF2405213.1"/>
    <property type="molecule type" value="Genomic_DNA"/>
</dbReference>
<evidence type="ECO:0000256" key="1">
    <source>
        <dbReference type="SAM" id="Phobius"/>
    </source>
</evidence>
<sequence>MRSKLENNGVGRRGEVGVCGFANYSDAALWGASSASGEIMRLKASRAGWLAWLAWLAGVAITLWLLGLRPPCDDGG</sequence>
<name>A0A6G1IA78_9PEZI</name>
<dbReference type="AlphaFoldDB" id="A0A6G1IA78"/>
<proteinExistence type="predicted"/>
<evidence type="ECO:0000313" key="2">
    <source>
        <dbReference type="EMBL" id="KAF2405213.1"/>
    </source>
</evidence>
<keyword evidence="1" id="KW-1133">Transmembrane helix</keyword>
<keyword evidence="3" id="KW-1185">Reference proteome</keyword>
<protein>
    <submittedName>
        <fullName evidence="2">Uncharacterized protein</fullName>
    </submittedName>
</protein>